<evidence type="ECO:0000313" key="1">
    <source>
        <dbReference type="EMBL" id="TWI80005.1"/>
    </source>
</evidence>
<organism evidence="1 2">
    <name type="scientific">Roseibium hamelinense</name>
    <dbReference type="NCBI Taxonomy" id="150831"/>
    <lineage>
        <taxon>Bacteria</taxon>
        <taxon>Pseudomonadati</taxon>
        <taxon>Pseudomonadota</taxon>
        <taxon>Alphaproteobacteria</taxon>
        <taxon>Hyphomicrobiales</taxon>
        <taxon>Stappiaceae</taxon>
        <taxon>Roseibium</taxon>
    </lineage>
</organism>
<gene>
    <name evidence="1" type="ORF">JM93_04117</name>
</gene>
<protein>
    <submittedName>
        <fullName evidence="1">Uncharacterized protein DUF3572</fullName>
    </submittedName>
</protein>
<accession>A0A562SF51</accession>
<reference evidence="1 2" key="1">
    <citation type="submission" date="2019-07" db="EMBL/GenBank/DDBJ databases">
        <title>Genomic Encyclopedia of Archaeal and Bacterial Type Strains, Phase II (KMG-II): from individual species to whole genera.</title>
        <authorList>
            <person name="Goeker M."/>
        </authorList>
    </citation>
    <scope>NUCLEOTIDE SEQUENCE [LARGE SCALE GENOMIC DNA]</scope>
    <source>
        <strain evidence="1 2">ATCC BAA-252</strain>
    </source>
</reference>
<comment type="caution">
    <text evidence="1">The sequence shown here is derived from an EMBL/GenBank/DDBJ whole genome shotgun (WGS) entry which is preliminary data.</text>
</comment>
<dbReference type="Pfam" id="PF12096">
    <property type="entry name" value="DUF3572"/>
    <property type="match status" value="1"/>
</dbReference>
<sequence>MLNKPGKTMSVEEAQGIATEALTQLARDPEQVGRFLAVAGIGPESIREAAAEPGFLAGVLEFYMGDEALLLAFCENANLRPTMIAAARFTLSDDGLFDA</sequence>
<evidence type="ECO:0000313" key="2">
    <source>
        <dbReference type="Proteomes" id="UP000320593"/>
    </source>
</evidence>
<dbReference type="InterPro" id="IPR021955">
    <property type="entry name" value="DUF3572"/>
</dbReference>
<dbReference type="AlphaFoldDB" id="A0A562SF51"/>
<dbReference type="EMBL" id="VLLF01000012">
    <property type="protein sequence ID" value="TWI80005.1"/>
    <property type="molecule type" value="Genomic_DNA"/>
</dbReference>
<name>A0A562SF51_9HYPH</name>
<proteinExistence type="predicted"/>
<keyword evidence="2" id="KW-1185">Reference proteome</keyword>
<dbReference type="Proteomes" id="UP000320593">
    <property type="component" value="Unassembled WGS sequence"/>
</dbReference>
<dbReference type="OrthoDB" id="7356934at2"/>